<dbReference type="GO" id="GO:0000155">
    <property type="term" value="F:phosphorelay sensor kinase activity"/>
    <property type="evidence" value="ECO:0007669"/>
    <property type="project" value="InterPro"/>
</dbReference>
<dbReference type="Pfam" id="PF05231">
    <property type="entry name" value="MASE1"/>
    <property type="match status" value="1"/>
</dbReference>
<evidence type="ECO:0000256" key="9">
    <source>
        <dbReference type="ARBA" id="ARBA00023136"/>
    </source>
</evidence>
<dbReference type="InterPro" id="IPR005467">
    <property type="entry name" value="His_kinase_dom"/>
</dbReference>
<keyword evidence="5 11" id="KW-0812">Transmembrane</keyword>
<sequence length="524" mass="59924">MLYNISCSLLTDMLRLRSLGVSLFLAISFALSWLALWTISFYLSHDGLHATLLLPQGLRLALLILLPRRFWGVLLITESTLLLWLHSVQLYINELLFISIWLSLLPAWLTQRFWHHYTLYWQRLLLLLMAVTANSLLQGLLLGPWLPQPLTHSLLATFTGGILLVPFTYLIYEYLKQQHLRNLFTQQMPDPPLRTSLLIWCSLIFAIGVCVQISIAPNMERLLLIFVFLPNVFMAYKFGWQGGVLAAILGSLLITVTRQASGAFHDLRELELFLSTQALLGLTLGIAISRQQQLAQHLHRYRNQLEQELQTRRKLMERLVHTEEDVRKEIARELHDEIGQNITAIQIQAMLVSRSAPTPAAQTAATQISQLSQRIHQTTRQLLRQLRPPVLDEMPLDQALHHLAEEFAFNQQGISFRLDYQLDTTPSEDAVVFTLYRLVQELLNNINKHARAKNIQVSLRQEKDIITLDVRDDGMGIPAQPQSGFGLRGIEERVRALGGDWNLQRRLGTRIIVNLPTKSNQTSS</sequence>
<reference evidence="14 15" key="2">
    <citation type="submission" date="2018-06" db="EMBL/GenBank/DDBJ databases">
        <authorList>
            <consortium name="Pathogen Informatics"/>
            <person name="Doyle S."/>
        </authorList>
    </citation>
    <scope>NUCLEOTIDE SEQUENCE [LARGE SCALE GENOMIC DNA]</scope>
    <source>
        <strain evidence="14 15">NCTC10476</strain>
    </source>
</reference>
<dbReference type="Gene3D" id="1.20.5.1930">
    <property type="match status" value="1"/>
</dbReference>
<feature type="transmembrane region" description="Helical" evidence="11">
    <location>
        <begin position="60"/>
        <end position="84"/>
    </location>
</feature>
<accession>A0A085U4M0</accession>
<feature type="transmembrane region" description="Helical" evidence="11">
    <location>
        <begin position="90"/>
        <end position="109"/>
    </location>
</feature>
<keyword evidence="15" id="KW-1185">Reference proteome</keyword>
<feature type="transmembrane region" description="Helical" evidence="11">
    <location>
        <begin position="121"/>
        <end position="142"/>
    </location>
</feature>
<comment type="subcellular location">
    <subcellularLocation>
        <location evidence="1">Cell membrane</location>
        <topology evidence="1">Multi-pass membrane protein</topology>
    </subcellularLocation>
</comment>
<feature type="coiled-coil region" evidence="10">
    <location>
        <begin position="298"/>
        <end position="325"/>
    </location>
</feature>
<evidence type="ECO:0000256" key="11">
    <source>
        <dbReference type="SAM" id="Phobius"/>
    </source>
</evidence>
<keyword evidence="2" id="KW-1003">Cell membrane</keyword>
<organism evidence="13">
    <name type="scientific">Yersinia ruckeri</name>
    <dbReference type="NCBI Taxonomy" id="29486"/>
    <lineage>
        <taxon>Bacteria</taxon>
        <taxon>Pseudomonadati</taxon>
        <taxon>Pseudomonadota</taxon>
        <taxon>Gammaproteobacteria</taxon>
        <taxon>Enterobacterales</taxon>
        <taxon>Yersiniaceae</taxon>
        <taxon>Yersinia</taxon>
    </lineage>
</organism>
<evidence type="ECO:0000256" key="3">
    <source>
        <dbReference type="ARBA" id="ARBA00022553"/>
    </source>
</evidence>
<evidence type="ECO:0000313" key="15">
    <source>
        <dbReference type="Proteomes" id="UP000255169"/>
    </source>
</evidence>
<dbReference type="SMART" id="SM00387">
    <property type="entry name" value="HATPase_c"/>
    <property type="match status" value="1"/>
</dbReference>
<evidence type="ECO:0000256" key="4">
    <source>
        <dbReference type="ARBA" id="ARBA00022679"/>
    </source>
</evidence>
<dbReference type="InterPro" id="IPR011712">
    <property type="entry name" value="Sig_transdc_His_kin_sub3_dim/P"/>
</dbReference>
<protein>
    <submittedName>
        <fullName evidence="13">Sensor histidine protein kinase UhpB, glucose-6-phosphate specific</fullName>
        <ecNumber evidence="13 14">2.7.13.3</ecNumber>
    </submittedName>
    <submittedName>
        <fullName evidence="14">Sensor kinase protein</fullName>
        <ecNumber evidence="14">2.7.3.-</ecNumber>
    </submittedName>
</protein>
<dbReference type="PATRIC" id="fig|29486.44.peg.2544"/>
<evidence type="ECO:0000313" key="13">
    <source>
        <dbReference type="EMBL" id="CEK28050.1"/>
    </source>
</evidence>
<evidence type="ECO:0000256" key="5">
    <source>
        <dbReference type="ARBA" id="ARBA00022692"/>
    </source>
</evidence>
<dbReference type="EMBL" id="LN681231">
    <property type="protein sequence ID" value="CEK28050.1"/>
    <property type="molecule type" value="Genomic_DNA"/>
</dbReference>
<keyword evidence="4 13" id="KW-0808">Transferase</keyword>
<dbReference type="SUPFAM" id="SSF55874">
    <property type="entry name" value="ATPase domain of HSP90 chaperone/DNA topoisomerase II/histidine kinase"/>
    <property type="match status" value="1"/>
</dbReference>
<evidence type="ECO:0000256" key="2">
    <source>
        <dbReference type="ARBA" id="ARBA00022475"/>
    </source>
</evidence>
<dbReference type="PANTHER" id="PTHR24421:SF58">
    <property type="entry name" value="SIGNAL TRANSDUCTION HISTIDINE-PROTEIN KINASE_PHOSPHATASE UHPB"/>
    <property type="match status" value="1"/>
</dbReference>
<evidence type="ECO:0000256" key="8">
    <source>
        <dbReference type="ARBA" id="ARBA00023012"/>
    </source>
</evidence>
<keyword evidence="10" id="KW-0175">Coiled coil</keyword>
<evidence type="ECO:0000256" key="6">
    <source>
        <dbReference type="ARBA" id="ARBA00022777"/>
    </source>
</evidence>
<feature type="domain" description="Histidine kinase" evidence="12">
    <location>
        <begin position="333"/>
        <end position="519"/>
    </location>
</feature>
<evidence type="ECO:0000256" key="7">
    <source>
        <dbReference type="ARBA" id="ARBA00022989"/>
    </source>
</evidence>
<dbReference type="Proteomes" id="UP000255169">
    <property type="component" value="Unassembled WGS sequence"/>
</dbReference>
<keyword evidence="6 13" id="KW-0418">Kinase</keyword>
<gene>
    <name evidence="14" type="primary">nreB</name>
    <name evidence="13" type="ORF">CSF007_11535</name>
    <name evidence="14" type="ORF">NCTC10476_03379</name>
</gene>
<evidence type="ECO:0000256" key="10">
    <source>
        <dbReference type="SAM" id="Coils"/>
    </source>
</evidence>
<name>A0A085U4M0_YERRU</name>
<dbReference type="InterPro" id="IPR003594">
    <property type="entry name" value="HATPase_dom"/>
</dbReference>
<evidence type="ECO:0000256" key="1">
    <source>
        <dbReference type="ARBA" id="ARBA00004651"/>
    </source>
</evidence>
<feature type="transmembrane region" description="Helical" evidence="11">
    <location>
        <begin position="154"/>
        <end position="175"/>
    </location>
</feature>
<feature type="transmembrane region" description="Helical" evidence="11">
    <location>
        <begin position="20"/>
        <end position="39"/>
    </location>
</feature>
<dbReference type="Pfam" id="PF02518">
    <property type="entry name" value="HATPase_c"/>
    <property type="match status" value="1"/>
</dbReference>
<dbReference type="GO" id="GO:0046983">
    <property type="term" value="F:protein dimerization activity"/>
    <property type="evidence" value="ECO:0007669"/>
    <property type="project" value="InterPro"/>
</dbReference>
<dbReference type="InterPro" id="IPR007895">
    <property type="entry name" value="MASE1"/>
</dbReference>
<feature type="transmembrane region" description="Helical" evidence="11">
    <location>
        <begin position="196"/>
        <end position="218"/>
    </location>
</feature>
<proteinExistence type="predicted"/>
<dbReference type="EC" id="2.7.3.-" evidence="14"/>
<dbReference type="PROSITE" id="PS50109">
    <property type="entry name" value="HIS_KIN"/>
    <property type="match status" value="1"/>
</dbReference>
<keyword evidence="3" id="KW-0597">Phosphoprotein</keyword>
<reference evidence="13" key="1">
    <citation type="journal article" date="2015" name="Genome Announc.">
        <title>Complete Genome Sequence of Yersinia ruckeri Strain CSF007-82, Etiologic Agent of Red Mouth Disease in Salmonid Fish.</title>
        <authorList>
            <person name="Nelson M.C."/>
            <person name="LaPatra S.E."/>
            <person name="Welch T.J."/>
            <person name="Graf J."/>
        </authorList>
    </citation>
    <scope>NUCLEOTIDE SEQUENCE</scope>
    <source>
        <strain evidence="13">CSF007-82</strain>
    </source>
</reference>
<evidence type="ECO:0000313" key="14">
    <source>
        <dbReference type="EMBL" id="SUQ37258.1"/>
    </source>
</evidence>
<dbReference type="InterPro" id="IPR036890">
    <property type="entry name" value="HATPase_C_sf"/>
</dbReference>
<keyword evidence="8" id="KW-0902">Two-component regulatory system</keyword>
<evidence type="ECO:0000259" key="12">
    <source>
        <dbReference type="PROSITE" id="PS50109"/>
    </source>
</evidence>
<dbReference type="GO" id="GO:0005886">
    <property type="term" value="C:plasma membrane"/>
    <property type="evidence" value="ECO:0007669"/>
    <property type="project" value="UniProtKB-SubCell"/>
</dbReference>
<dbReference type="AlphaFoldDB" id="A0A085U4M0"/>
<keyword evidence="9 11" id="KW-0472">Membrane</keyword>
<dbReference type="InterPro" id="IPR050482">
    <property type="entry name" value="Sensor_HK_TwoCompSys"/>
</dbReference>
<keyword evidence="7 11" id="KW-1133">Transmembrane helix</keyword>
<dbReference type="EMBL" id="UHJG01000002">
    <property type="protein sequence ID" value="SUQ37258.1"/>
    <property type="molecule type" value="Genomic_DNA"/>
</dbReference>
<dbReference type="Gene3D" id="3.30.565.10">
    <property type="entry name" value="Histidine kinase-like ATPase, C-terminal domain"/>
    <property type="match status" value="1"/>
</dbReference>
<dbReference type="eggNOG" id="COG3851">
    <property type="taxonomic scope" value="Bacteria"/>
</dbReference>
<dbReference type="Pfam" id="PF07730">
    <property type="entry name" value="HisKA_3"/>
    <property type="match status" value="1"/>
</dbReference>
<dbReference type="EC" id="2.7.13.3" evidence="13 14"/>
<dbReference type="CDD" id="cd16917">
    <property type="entry name" value="HATPase_UhpB-NarQ-NarX-like"/>
    <property type="match status" value="1"/>
</dbReference>
<dbReference type="STRING" id="29486.UGYR_04025"/>
<dbReference type="PANTHER" id="PTHR24421">
    <property type="entry name" value="NITRATE/NITRITE SENSOR PROTEIN NARX-RELATED"/>
    <property type="match status" value="1"/>
</dbReference>